<evidence type="ECO:0000313" key="1">
    <source>
        <dbReference type="EMBL" id="TFB88479.1"/>
    </source>
</evidence>
<dbReference type="Proteomes" id="UP000297654">
    <property type="component" value="Unassembled WGS sequence"/>
</dbReference>
<dbReference type="OrthoDB" id="6957847at2"/>
<gene>
    <name evidence="1" type="ORF">E3O10_11775</name>
</gene>
<evidence type="ECO:0000313" key="2">
    <source>
        <dbReference type="Proteomes" id="UP000297654"/>
    </source>
</evidence>
<dbReference type="RefSeq" id="WP_092106237.1">
    <property type="nucleotide sequence ID" value="NZ_FOCN01000001.1"/>
</dbReference>
<dbReference type="EMBL" id="SOFF01000031">
    <property type="protein sequence ID" value="TFB88479.1"/>
    <property type="molecule type" value="Genomic_DNA"/>
</dbReference>
<protein>
    <recommendedName>
        <fullName evidence="3">DUF600 family protein</fullName>
    </recommendedName>
</protein>
<sequence>MSEPSGLFAEQEAFNTVGSILFGLLVDGDERIEYRSSMTVAGVASKVMAFNPAGRLEAPSGRYNTPDTPYALDRAFKVLRQACYRPGAGTWFSVLVVVQASGAASVEYNYDREVDFSLGGIDPISYVTDQEKFPRNVDQQPEWLKLRLAEGRARLAARDK</sequence>
<accession>A0A1H8ADF2</accession>
<name>A0A1H8ADF2_9MICO</name>
<evidence type="ECO:0008006" key="3">
    <source>
        <dbReference type="Google" id="ProtNLM"/>
    </source>
</evidence>
<comment type="caution">
    <text evidence="1">The sequence shown here is derived from an EMBL/GenBank/DDBJ whole genome shotgun (WGS) entry which is preliminary data.</text>
</comment>
<dbReference type="InterPro" id="IPR036170">
    <property type="entry name" value="YezG-like_sf"/>
</dbReference>
<keyword evidence="2" id="KW-1185">Reference proteome</keyword>
<organism evidence="1 2">
    <name type="scientific">Cryobacterium luteum</name>
    <dbReference type="NCBI Taxonomy" id="1424661"/>
    <lineage>
        <taxon>Bacteria</taxon>
        <taxon>Bacillati</taxon>
        <taxon>Actinomycetota</taxon>
        <taxon>Actinomycetes</taxon>
        <taxon>Micrococcales</taxon>
        <taxon>Microbacteriaceae</taxon>
        <taxon>Cryobacterium</taxon>
    </lineage>
</organism>
<dbReference type="STRING" id="1424661.SAMN05216281_101135"/>
<proteinExistence type="predicted"/>
<dbReference type="SUPFAM" id="SSF160424">
    <property type="entry name" value="BH3703-like"/>
    <property type="match status" value="1"/>
</dbReference>
<reference evidence="1 2" key="1">
    <citation type="submission" date="2019-03" db="EMBL/GenBank/DDBJ databases">
        <title>Genomics of glacier-inhabiting Cryobacterium strains.</title>
        <authorList>
            <person name="Liu Q."/>
            <person name="Xin Y.-H."/>
        </authorList>
    </citation>
    <scope>NUCLEOTIDE SEQUENCE [LARGE SCALE GENOMIC DNA]</scope>
    <source>
        <strain evidence="1 2">Hh15</strain>
    </source>
</reference>
<dbReference type="AlphaFoldDB" id="A0A1H8ADF2"/>